<sequence>MEGVPHHQGSSNLFQYGRNWACYNKADKVPEVYDLYAMAHTGSYKKVKAFSASDLNDPKNFTNISAHEKLVQYRDQGKARKGEDFNLSQGPIDTELLMISGGGRSHGSIAMGDGLIRCPSTLPEIEARQSSSAPEIRPRERPVQLAIKAAIQSARDRTEKLLAEAAERQRELEERTTKMLEEERAQNDMQARAMYELLVSVCEKSGQTAPPMPVIAPGSTLNSRNASHDPSPATGMSQPAPTPP</sequence>
<gene>
    <name evidence="3" type="ORF">CAMPLR22A2D_LOCUS4836</name>
</gene>
<feature type="coiled-coil region" evidence="1">
    <location>
        <begin position="151"/>
        <end position="183"/>
    </location>
</feature>
<name>A0A7H4LNL7_WHEAT</name>
<dbReference type="AlphaFoldDB" id="A0A7H4LNL7"/>
<dbReference type="EMBL" id="LS480641">
    <property type="protein sequence ID" value="SPT20206.1"/>
    <property type="molecule type" value="Genomic_DNA"/>
</dbReference>
<dbReference type="Proteomes" id="UP000280104">
    <property type="component" value="Chromosome II"/>
</dbReference>
<feature type="compositionally biased region" description="Polar residues" evidence="2">
    <location>
        <begin position="234"/>
        <end position="244"/>
    </location>
</feature>
<keyword evidence="1" id="KW-0175">Coiled coil</keyword>
<evidence type="ECO:0000313" key="4">
    <source>
        <dbReference type="Proteomes" id="UP000280104"/>
    </source>
</evidence>
<dbReference type="PANTHER" id="PTHR33157:SF12">
    <property type="entry name" value="TRANSPOSASE TNP1_EN_SPM-LIKE DOMAIN-CONTAINING PROTEIN"/>
    <property type="match status" value="1"/>
</dbReference>
<proteinExistence type="predicted"/>
<evidence type="ECO:0000313" key="3">
    <source>
        <dbReference type="EMBL" id="SPT20206.1"/>
    </source>
</evidence>
<feature type="region of interest" description="Disordered" evidence="2">
    <location>
        <begin position="206"/>
        <end position="244"/>
    </location>
</feature>
<dbReference type="GO" id="GO:0032196">
    <property type="term" value="P:transposition"/>
    <property type="evidence" value="ECO:0007669"/>
    <property type="project" value="InterPro"/>
</dbReference>
<reference evidence="3 4" key="1">
    <citation type="submission" date="2018-05" db="EMBL/GenBank/DDBJ databases">
        <authorList>
            <person name="Thind KAUR A."/>
        </authorList>
    </citation>
    <scope>NUCLEOTIDE SEQUENCE [LARGE SCALE GENOMIC DNA]</scope>
</reference>
<evidence type="ECO:0000256" key="2">
    <source>
        <dbReference type="SAM" id="MobiDB-lite"/>
    </source>
</evidence>
<organism evidence="3 4">
    <name type="scientific">Triticum aestivum</name>
    <name type="common">Wheat</name>
    <dbReference type="NCBI Taxonomy" id="4565"/>
    <lineage>
        <taxon>Eukaryota</taxon>
        <taxon>Viridiplantae</taxon>
        <taxon>Streptophyta</taxon>
        <taxon>Embryophyta</taxon>
        <taxon>Tracheophyta</taxon>
        <taxon>Spermatophyta</taxon>
        <taxon>Magnoliopsida</taxon>
        <taxon>Liliopsida</taxon>
        <taxon>Poales</taxon>
        <taxon>Poaceae</taxon>
        <taxon>BOP clade</taxon>
        <taxon>Pooideae</taxon>
        <taxon>Triticodae</taxon>
        <taxon>Triticeae</taxon>
        <taxon>Triticinae</taxon>
        <taxon>Triticum</taxon>
    </lineage>
</organism>
<dbReference type="PANTHER" id="PTHR33157">
    <property type="entry name" value="AUTONOMOUS TRANSPOSABLE ELEMENT EN-1 MOSAIC PROTEIN-RELATED"/>
    <property type="match status" value="1"/>
</dbReference>
<evidence type="ECO:0000256" key="1">
    <source>
        <dbReference type="SAM" id="Coils"/>
    </source>
</evidence>
<dbReference type="InterPro" id="IPR039266">
    <property type="entry name" value="EN-1/SPM"/>
</dbReference>
<accession>A0A7H4LNL7</accession>
<protein>
    <submittedName>
        <fullName evidence="3">Uncharacterized protein</fullName>
    </submittedName>
</protein>